<name>A0A892ZE19_9NEIS</name>
<dbReference type="PANTHER" id="PTHR43277">
    <property type="entry name" value="ARGININE DECARBOXYLASE"/>
    <property type="match status" value="1"/>
</dbReference>
<dbReference type="InterPro" id="IPR036633">
    <property type="entry name" value="Prn/Lys/Arg_de-COase_C_sf"/>
</dbReference>
<dbReference type="PROSITE" id="PS00703">
    <property type="entry name" value="OKR_DC_1"/>
    <property type="match status" value="1"/>
</dbReference>
<proteinExistence type="inferred from homology"/>
<reference evidence="7" key="1">
    <citation type="submission" date="2021-02" db="EMBL/GenBank/DDBJ databases">
        <title>Neisseriaceae sp. 26B isolated from the cloaca of a Common Toad-headed Turtle (Mesoclemmys nasuta).</title>
        <authorList>
            <person name="Spergser J."/>
            <person name="Busse H.-J."/>
        </authorList>
    </citation>
    <scope>NUCLEOTIDE SEQUENCE</scope>
    <source>
        <strain evidence="7">26B</strain>
    </source>
</reference>
<dbReference type="InterPro" id="IPR008286">
    <property type="entry name" value="Prn/Lys/Arg_de-COase_C"/>
</dbReference>
<dbReference type="SUPFAM" id="SSF53383">
    <property type="entry name" value="PLP-dependent transferases"/>
    <property type="match status" value="1"/>
</dbReference>
<dbReference type="AlphaFoldDB" id="A0A892ZE19"/>
<dbReference type="CDD" id="cd00615">
    <property type="entry name" value="Orn_deC_like"/>
    <property type="match status" value="1"/>
</dbReference>
<dbReference type="SUPFAM" id="SSF55904">
    <property type="entry name" value="Ornithine decarboxylase C-terminal domain"/>
    <property type="match status" value="1"/>
</dbReference>
<dbReference type="GO" id="GO:0016831">
    <property type="term" value="F:carboxy-lyase activity"/>
    <property type="evidence" value="ECO:0007669"/>
    <property type="project" value="UniProtKB-KW"/>
</dbReference>
<evidence type="ECO:0000259" key="6">
    <source>
        <dbReference type="PROSITE" id="PS00703"/>
    </source>
</evidence>
<dbReference type="GO" id="GO:0008483">
    <property type="term" value="F:transaminase activity"/>
    <property type="evidence" value="ECO:0007669"/>
    <property type="project" value="UniProtKB-KW"/>
</dbReference>
<comment type="similarity">
    <text evidence="2">Belongs to the Orn/Lys/Arg decarboxylase class-I family.</text>
</comment>
<protein>
    <submittedName>
        <fullName evidence="7">Aminotransferase class I/II-fold pyridoxal phosphate-dependent enzyme</fullName>
    </submittedName>
</protein>
<dbReference type="Pfam" id="PF03711">
    <property type="entry name" value="OKR_DC_1_C"/>
    <property type="match status" value="1"/>
</dbReference>
<dbReference type="EMBL" id="CP069798">
    <property type="protein sequence ID" value="QRQ81271.1"/>
    <property type="molecule type" value="Genomic_DNA"/>
</dbReference>
<dbReference type="InterPro" id="IPR015421">
    <property type="entry name" value="PyrdxlP-dep_Trfase_major"/>
</dbReference>
<dbReference type="InterPro" id="IPR015424">
    <property type="entry name" value="PyrdxlP-dep_Trfase"/>
</dbReference>
<organism evidence="7 8">
    <name type="scientific">Paralysiella testudinis</name>
    <dbReference type="NCBI Taxonomy" id="2809020"/>
    <lineage>
        <taxon>Bacteria</taxon>
        <taxon>Pseudomonadati</taxon>
        <taxon>Pseudomonadota</taxon>
        <taxon>Betaproteobacteria</taxon>
        <taxon>Neisseriales</taxon>
        <taxon>Neisseriaceae</taxon>
        <taxon>Paralysiella</taxon>
    </lineage>
</organism>
<dbReference type="RefSeq" id="WP_230338562.1">
    <property type="nucleotide sequence ID" value="NZ_CP069798.1"/>
</dbReference>
<dbReference type="Proteomes" id="UP000653156">
    <property type="component" value="Chromosome"/>
</dbReference>
<evidence type="ECO:0000256" key="5">
    <source>
        <dbReference type="ARBA" id="ARBA00023239"/>
    </source>
</evidence>
<dbReference type="Gene3D" id="3.90.100.10">
    <property type="entry name" value="Orn/Lys/Arg decarboxylase, C-terminal domain"/>
    <property type="match status" value="1"/>
</dbReference>
<feature type="domain" description="Orn/Lys/Arg decarboxylases family 1 pyridoxal-P attachment site" evidence="6">
    <location>
        <begin position="346"/>
        <end position="360"/>
    </location>
</feature>
<dbReference type="PANTHER" id="PTHR43277:SF4">
    <property type="entry name" value="ARGININE DECARBOXYLASE"/>
    <property type="match status" value="1"/>
</dbReference>
<evidence type="ECO:0000256" key="3">
    <source>
        <dbReference type="ARBA" id="ARBA00022793"/>
    </source>
</evidence>
<gene>
    <name evidence="7" type="ORF">JQU52_11175</name>
</gene>
<dbReference type="Pfam" id="PF01276">
    <property type="entry name" value="OKR_DC_1"/>
    <property type="match status" value="1"/>
</dbReference>
<dbReference type="Gene3D" id="3.40.640.10">
    <property type="entry name" value="Type I PLP-dependent aspartate aminotransferase-like (Major domain)"/>
    <property type="match status" value="1"/>
</dbReference>
<comment type="cofactor">
    <cofactor evidence="1">
        <name>pyridoxal 5'-phosphate</name>
        <dbReference type="ChEBI" id="CHEBI:597326"/>
    </cofactor>
</comment>
<keyword evidence="8" id="KW-1185">Reference proteome</keyword>
<dbReference type="InterPro" id="IPR000310">
    <property type="entry name" value="Orn/Lys/Arg_deCO2ase_major_dom"/>
</dbReference>
<evidence type="ECO:0000256" key="4">
    <source>
        <dbReference type="ARBA" id="ARBA00022898"/>
    </source>
</evidence>
<keyword evidence="4" id="KW-0663">Pyridoxal phosphate</keyword>
<dbReference type="InterPro" id="IPR052357">
    <property type="entry name" value="Orn_Lys_Arg_decarboxylase-I"/>
</dbReference>
<keyword evidence="5" id="KW-0456">Lyase</keyword>
<keyword evidence="7" id="KW-0808">Transferase</keyword>
<evidence type="ECO:0000313" key="8">
    <source>
        <dbReference type="Proteomes" id="UP000653156"/>
    </source>
</evidence>
<evidence type="ECO:0000256" key="1">
    <source>
        <dbReference type="ARBA" id="ARBA00001933"/>
    </source>
</evidence>
<dbReference type="KEGG" id="ptes:JQU52_11175"/>
<accession>A0A892ZE19</accession>
<evidence type="ECO:0000313" key="7">
    <source>
        <dbReference type="EMBL" id="QRQ81271.1"/>
    </source>
</evidence>
<keyword evidence="7" id="KW-0032">Aminotransferase</keyword>
<sequence length="635" mass="69994">MSALCSVMVLSKDGISQLKDQMQVAAPMMLVFDNFRFDEWENGMHDARTQAVLLDAAKLTQKQLKTMQEAVNSGQWRAEVPLYLWDEGGSKQVFCPSARLLDTPRRDAAAVVAAIAADLQQKALTPFYSALKNYVDKKPDSWHTPGHSNGDSLRQSAWGSDFYHFVGQSMWQADLSVSVQSLDSLLHPEGVIAEAQDLAAQAFGARHTYFATNGSSTANKVILQSLLTPGDTLLLDRNCHKSVHHGVILSGARPVYLDSSINKALGLFGLVPQKTVLQAIEANPHARALILTSSTYDGMCYDLKPIIQAAHDHGIKVIIDEAWYGFARFHPAFRPTALELGADYVTQSTHKTMSAFSQASMVHVNNPGHDSHLLRETFNMHASTSPQYSIIASLDVARQQMVMEGYGLLSGALELAALLRKHINALHHFKVLQLDELMPAEIRRDNVRLDPTKITIDTRASGFSGNQIQHILYERFNIQVEKSTFATVSTLVTIGTTAEKAMRLIHALTTLDQEKPKRKTRLLAPSLTVPHFSALACLPRDAFYCQGERLPLTRNGKFNPALAGRVCCDQIVPYPPGIPVLVPGQIISTEIGEFLAKMYSGHDDKEIHGLTHSPEGDGIRVLRPEELADLQTHAT</sequence>
<keyword evidence="3" id="KW-0210">Decarboxylase</keyword>
<evidence type="ECO:0000256" key="2">
    <source>
        <dbReference type="ARBA" id="ARBA00010671"/>
    </source>
</evidence>